<dbReference type="SUPFAM" id="SSF47336">
    <property type="entry name" value="ACP-like"/>
    <property type="match status" value="1"/>
</dbReference>
<dbReference type="EMBL" id="MOBM01000017">
    <property type="protein sequence ID" value="RON15585.1"/>
    <property type="molecule type" value="Genomic_DNA"/>
</dbReference>
<dbReference type="Gene3D" id="1.10.1200.10">
    <property type="entry name" value="ACP-like"/>
    <property type="match status" value="1"/>
</dbReference>
<feature type="domain" description="Carrier" evidence="1">
    <location>
        <begin position="1"/>
        <end position="80"/>
    </location>
</feature>
<dbReference type="InterPro" id="IPR036736">
    <property type="entry name" value="ACP-like_sf"/>
</dbReference>
<accession>A0A423HQX1</accession>
<dbReference type="RefSeq" id="WP_123358440.1">
    <property type="nucleotide sequence ID" value="NZ_MOBM01000017.1"/>
</dbReference>
<gene>
    <name evidence="2" type="ORF">BK662_12625</name>
</gene>
<evidence type="ECO:0000313" key="3">
    <source>
        <dbReference type="Proteomes" id="UP000284002"/>
    </source>
</evidence>
<reference evidence="2 3" key="1">
    <citation type="submission" date="2016-10" db="EMBL/GenBank/DDBJ databases">
        <title>Comparative genome analysis of multiple Pseudomonas spp. focuses on biocontrol and plant growth promoting traits.</title>
        <authorList>
            <person name="Tao X.-Y."/>
            <person name="Taylor C.G."/>
        </authorList>
    </citation>
    <scope>NUCLEOTIDE SEQUENCE [LARGE SCALE GENOMIC DNA]</scope>
    <source>
        <strain evidence="2 3">36C6</strain>
    </source>
</reference>
<dbReference type="Proteomes" id="UP000284002">
    <property type="component" value="Unassembled WGS sequence"/>
</dbReference>
<proteinExistence type="predicted"/>
<dbReference type="AlphaFoldDB" id="A0A423HQX1"/>
<evidence type="ECO:0000259" key="1">
    <source>
        <dbReference type="PROSITE" id="PS50075"/>
    </source>
</evidence>
<comment type="caution">
    <text evidence="2">The sequence shown here is derived from an EMBL/GenBank/DDBJ whole genome shotgun (WGS) entry which is preliminary data.</text>
</comment>
<dbReference type="PROSITE" id="PS50075">
    <property type="entry name" value="CARRIER"/>
    <property type="match status" value="1"/>
</dbReference>
<sequence>MNIEQRIKEILVSDVYAEVAIADMQLDDSMRDVFGVDSMGFVELKDQMENEYKIKIEDKDFTPENFATIRALTALITKLKS</sequence>
<dbReference type="Pfam" id="PF00550">
    <property type="entry name" value="PP-binding"/>
    <property type="match status" value="1"/>
</dbReference>
<organism evidence="2 3">
    <name type="scientific">Pseudomonas frederiksbergensis</name>
    <dbReference type="NCBI Taxonomy" id="104087"/>
    <lineage>
        <taxon>Bacteria</taxon>
        <taxon>Pseudomonadati</taxon>
        <taxon>Pseudomonadota</taxon>
        <taxon>Gammaproteobacteria</taxon>
        <taxon>Pseudomonadales</taxon>
        <taxon>Pseudomonadaceae</taxon>
        <taxon>Pseudomonas</taxon>
    </lineage>
</organism>
<name>A0A423HQX1_9PSED</name>
<evidence type="ECO:0000313" key="2">
    <source>
        <dbReference type="EMBL" id="RON15585.1"/>
    </source>
</evidence>
<dbReference type="InterPro" id="IPR009081">
    <property type="entry name" value="PP-bd_ACP"/>
</dbReference>
<protein>
    <submittedName>
        <fullName evidence="2">Coronafacic acid synthetase</fullName>
    </submittedName>
</protein>